<dbReference type="Gramene" id="KOM31403">
    <property type="protein sequence ID" value="KOM31403"/>
    <property type="gene ID" value="LR48_Vigan01g095800"/>
</dbReference>
<accession>A0A0L9TLD4</accession>
<dbReference type="EMBL" id="CM003371">
    <property type="protein sequence ID" value="KOM31403.1"/>
    <property type="molecule type" value="Genomic_DNA"/>
</dbReference>
<proteinExistence type="predicted"/>
<evidence type="ECO:0000313" key="2">
    <source>
        <dbReference type="Proteomes" id="UP000053144"/>
    </source>
</evidence>
<dbReference type="AlphaFoldDB" id="A0A0L9TLD4"/>
<evidence type="ECO:0000313" key="1">
    <source>
        <dbReference type="EMBL" id="KOM31403.1"/>
    </source>
</evidence>
<reference evidence="2" key="1">
    <citation type="journal article" date="2015" name="Proc. Natl. Acad. Sci. U.S.A.">
        <title>Genome sequencing of adzuki bean (Vigna angularis) provides insight into high starch and low fat accumulation and domestication.</title>
        <authorList>
            <person name="Yang K."/>
            <person name="Tian Z."/>
            <person name="Chen C."/>
            <person name="Luo L."/>
            <person name="Zhao B."/>
            <person name="Wang Z."/>
            <person name="Yu L."/>
            <person name="Li Y."/>
            <person name="Sun Y."/>
            <person name="Li W."/>
            <person name="Chen Y."/>
            <person name="Li Y."/>
            <person name="Zhang Y."/>
            <person name="Ai D."/>
            <person name="Zhao J."/>
            <person name="Shang C."/>
            <person name="Ma Y."/>
            <person name="Wu B."/>
            <person name="Wang M."/>
            <person name="Gao L."/>
            <person name="Sun D."/>
            <person name="Zhang P."/>
            <person name="Guo F."/>
            <person name="Wang W."/>
            <person name="Li Y."/>
            <person name="Wang J."/>
            <person name="Varshney R.K."/>
            <person name="Wang J."/>
            <person name="Ling H.Q."/>
            <person name="Wan P."/>
        </authorList>
    </citation>
    <scope>NUCLEOTIDE SEQUENCE</scope>
    <source>
        <strain evidence="2">cv. Jingnong 6</strain>
    </source>
</reference>
<name>A0A0L9TLD4_PHAAN</name>
<dbReference type="Proteomes" id="UP000053144">
    <property type="component" value="Chromosome 1"/>
</dbReference>
<protein>
    <submittedName>
        <fullName evidence="1">Uncharacterized protein</fullName>
    </submittedName>
</protein>
<sequence>MKFTAAFFLVKNFAKLDKKWEPPLHVNHLDLVCRIFDMVSPLKAHGLCVHSPLRKCYFFAWKRDIYSRERGMDLTLMVGQQKEELSRLFWRTKGRRVDSLSWNGEGSLLEEDSRESWLDYSSCHVQSTQHFDDGSMRGCSTYPTLKRREGSWDVLDQLQRD</sequence>
<gene>
    <name evidence="1" type="ORF">LR48_Vigan01g095800</name>
</gene>
<organism evidence="1 2">
    <name type="scientific">Phaseolus angularis</name>
    <name type="common">Azuki bean</name>
    <name type="synonym">Vigna angularis</name>
    <dbReference type="NCBI Taxonomy" id="3914"/>
    <lineage>
        <taxon>Eukaryota</taxon>
        <taxon>Viridiplantae</taxon>
        <taxon>Streptophyta</taxon>
        <taxon>Embryophyta</taxon>
        <taxon>Tracheophyta</taxon>
        <taxon>Spermatophyta</taxon>
        <taxon>Magnoliopsida</taxon>
        <taxon>eudicotyledons</taxon>
        <taxon>Gunneridae</taxon>
        <taxon>Pentapetalae</taxon>
        <taxon>rosids</taxon>
        <taxon>fabids</taxon>
        <taxon>Fabales</taxon>
        <taxon>Fabaceae</taxon>
        <taxon>Papilionoideae</taxon>
        <taxon>50 kb inversion clade</taxon>
        <taxon>NPAAA clade</taxon>
        <taxon>indigoferoid/millettioid clade</taxon>
        <taxon>Phaseoleae</taxon>
        <taxon>Vigna</taxon>
    </lineage>
</organism>